<dbReference type="EMBL" id="QURL01000003">
    <property type="protein sequence ID" value="RFC64558.1"/>
    <property type="molecule type" value="Genomic_DNA"/>
</dbReference>
<dbReference type="InterPro" id="IPR016181">
    <property type="entry name" value="Acyl_CoA_acyltransferase"/>
</dbReference>
<dbReference type="Proteomes" id="UP000264310">
    <property type="component" value="Unassembled WGS sequence"/>
</dbReference>
<sequence>MHLLDSLVRPRSPVLIGERVLLRMPKRADYEAWASLRGESQGFLRPWEPEWTADELSLRAYRARLRRYYGDVHQRSGWTFFVFDREGSVLMGGLTLGQIRRGVAQVATLGYWMGERFAGQGLMREAVTEVTRFAFASESLHRVEATCLPSNGRSVALLKRCGFSREGRLRRYLKIAGTWEDHDLYALLAEEWP</sequence>
<evidence type="ECO:0000256" key="2">
    <source>
        <dbReference type="ARBA" id="ARBA00023315"/>
    </source>
</evidence>
<dbReference type="Pfam" id="PF13302">
    <property type="entry name" value="Acetyltransf_3"/>
    <property type="match status" value="1"/>
</dbReference>
<dbReference type="AlphaFoldDB" id="A0A371X5Q5"/>
<keyword evidence="6" id="KW-1185">Reference proteome</keyword>
<dbReference type="SUPFAM" id="SSF55729">
    <property type="entry name" value="Acyl-CoA N-acyltransferases (Nat)"/>
    <property type="match status" value="1"/>
</dbReference>
<dbReference type="GO" id="GO:0005737">
    <property type="term" value="C:cytoplasm"/>
    <property type="evidence" value="ECO:0007669"/>
    <property type="project" value="TreeGrafter"/>
</dbReference>
<dbReference type="InterPro" id="IPR000182">
    <property type="entry name" value="GNAT_dom"/>
</dbReference>
<dbReference type="PROSITE" id="PS51186">
    <property type="entry name" value="GNAT"/>
    <property type="match status" value="1"/>
</dbReference>
<evidence type="ECO:0000313" key="5">
    <source>
        <dbReference type="EMBL" id="RFC64558.1"/>
    </source>
</evidence>
<proteinExistence type="inferred from homology"/>
<keyword evidence="2" id="KW-0012">Acyltransferase</keyword>
<gene>
    <name evidence="5" type="ORF">DYI37_08205</name>
</gene>
<protein>
    <submittedName>
        <fullName evidence="5">N-acetyltransferase</fullName>
    </submittedName>
</protein>
<keyword evidence="1 5" id="KW-0808">Transferase</keyword>
<dbReference type="PANTHER" id="PTHR43792">
    <property type="entry name" value="GNAT FAMILY, PUTATIVE (AFU_ORTHOLOGUE AFUA_3G00765)-RELATED-RELATED"/>
    <property type="match status" value="1"/>
</dbReference>
<reference evidence="5 6" key="1">
    <citation type="submission" date="2018-08" db="EMBL/GenBank/DDBJ databases">
        <title>Fulvimarina sp. 85, whole genome shotgun sequence.</title>
        <authorList>
            <person name="Tuo L."/>
        </authorList>
    </citation>
    <scope>NUCLEOTIDE SEQUENCE [LARGE SCALE GENOMIC DNA]</scope>
    <source>
        <strain evidence="5 6">85</strain>
    </source>
</reference>
<accession>A0A371X5Q5</accession>
<evidence type="ECO:0000256" key="1">
    <source>
        <dbReference type="ARBA" id="ARBA00022679"/>
    </source>
</evidence>
<evidence type="ECO:0000256" key="3">
    <source>
        <dbReference type="ARBA" id="ARBA00038502"/>
    </source>
</evidence>
<dbReference type="OrthoDB" id="9801669at2"/>
<comment type="similarity">
    <text evidence="3">Belongs to the acetyltransferase family. RimJ subfamily.</text>
</comment>
<comment type="caution">
    <text evidence="5">The sequence shown here is derived from an EMBL/GenBank/DDBJ whole genome shotgun (WGS) entry which is preliminary data.</text>
</comment>
<feature type="domain" description="N-acetyltransferase" evidence="4">
    <location>
        <begin position="20"/>
        <end position="185"/>
    </location>
</feature>
<dbReference type="InterPro" id="IPR051531">
    <property type="entry name" value="N-acetyltransferase"/>
</dbReference>
<dbReference type="Gene3D" id="3.40.630.30">
    <property type="match status" value="1"/>
</dbReference>
<evidence type="ECO:0000313" key="6">
    <source>
        <dbReference type="Proteomes" id="UP000264310"/>
    </source>
</evidence>
<organism evidence="5 6">
    <name type="scientific">Fulvimarina endophytica</name>
    <dbReference type="NCBI Taxonomy" id="2293836"/>
    <lineage>
        <taxon>Bacteria</taxon>
        <taxon>Pseudomonadati</taxon>
        <taxon>Pseudomonadota</taxon>
        <taxon>Alphaproteobacteria</taxon>
        <taxon>Hyphomicrobiales</taxon>
        <taxon>Aurantimonadaceae</taxon>
        <taxon>Fulvimarina</taxon>
    </lineage>
</organism>
<name>A0A371X5Q5_9HYPH</name>
<evidence type="ECO:0000259" key="4">
    <source>
        <dbReference type="PROSITE" id="PS51186"/>
    </source>
</evidence>
<dbReference type="GO" id="GO:0008999">
    <property type="term" value="F:protein-N-terminal-alanine acetyltransferase activity"/>
    <property type="evidence" value="ECO:0007669"/>
    <property type="project" value="TreeGrafter"/>
</dbReference>
<dbReference type="PANTHER" id="PTHR43792:SF8">
    <property type="entry name" value="[RIBOSOMAL PROTEIN US5]-ALANINE N-ACETYLTRANSFERASE"/>
    <property type="match status" value="1"/>
</dbReference>